<organism evidence="1 2">
    <name type="scientific">Puccinia coronata f. sp. avenae</name>
    <dbReference type="NCBI Taxonomy" id="200324"/>
    <lineage>
        <taxon>Eukaryota</taxon>
        <taxon>Fungi</taxon>
        <taxon>Dikarya</taxon>
        <taxon>Basidiomycota</taxon>
        <taxon>Pucciniomycotina</taxon>
        <taxon>Pucciniomycetes</taxon>
        <taxon>Pucciniales</taxon>
        <taxon>Pucciniaceae</taxon>
        <taxon>Puccinia</taxon>
    </lineage>
</organism>
<evidence type="ECO:0000313" key="2">
    <source>
        <dbReference type="Proteomes" id="UP000235392"/>
    </source>
</evidence>
<dbReference type="EMBL" id="PGCI01000189">
    <property type="protein sequence ID" value="PLW34846.1"/>
    <property type="molecule type" value="Genomic_DNA"/>
</dbReference>
<gene>
    <name evidence="1" type="ORF">PCASD_15078</name>
</gene>
<evidence type="ECO:0000313" key="1">
    <source>
        <dbReference type="EMBL" id="PLW34846.1"/>
    </source>
</evidence>
<reference evidence="1 2" key="1">
    <citation type="submission" date="2017-11" db="EMBL/GenBank/DDBJ databases">
        <title>De novo assembly and phasing of dikaryotic genomes from two isolates of Puccinia coronata f. sp. avenae, the causal agent of oat crown rust.</title>
        <authorList>
            <person name="Miller M.E."/>
            <person name="Zhang Y."/>
            <person name="Omidvar V."/>
            <person name="Sperschneider J."/>
            <person name="Schwessinger B."/>
            <person name="Raley C."/>
            <person name="Palmer J.M."/>
            <person name="Garnica D."/>
            <person name="Upadhyaya N."/>
            <person name="Rathjen J."/>
            <person name="Taylor J.M."/>
            <person name="Park R.F."/>
            <person name="Dodds P.N."/>
            <person name="Hirsch C.D."/>
            <person name="Kianian S.F."/>
            <person name="Figueroa M."/>
        </authorList>
    </citation>
    <scope>NUCLEOTIDE SEQUENCE [LARGE SCALE GENOMIC DNA]</scope>
    <source>
        <strain evidence="1">12SD80</strain>
    </source>
</reference>
<comment type="caution">
    <text evidence="1">The sequence shown here is derived from an EMBL/GenBank/DDBJ whole genome shotgun (WGS) entry which is preliminary data.</text>
</comment>
<dbReference type="AlphaFoldDB" id="A0A2N5UAS0"/>
<sequence length="138" mass="14928">MGKEKIKKSTPVVIPCWFITLLSRSRLKSPHAVFFPLSYGVALLDVARDAAAALPPPTPKLHLSFLSHLRGRPAMAHPHAPPVTSPLANPGQRKPVLFGDINCIPKARYLVVLTPPIYNPSLLLALSTPTASPREACN</sequence>
<protein>
    <submittedName>
        <fullName evidence="1">Uncharacterized protein</fullName>
    </submittedName>
</protein>
<name>A0A2N5UAS0_9BASI</name>
<dbReference type="Proteomes" id="UP000235392">
    <property type="component" value="Unassembled WGS sequence"/>
</dbReference>
<accession>A0A2N5UAS0</accession>
<proteinExistence type="predicted"/>